<dbReference type="PANTHER" id="PTHR13946">
    <property type="entry name" value="DNA-DIRECTED RNA POLYMERASE I,II,III"/>
    <property type="match status" value="1"/>
</dbReference>
<dbReference type="Proteomes" id="UP001642540">
    <property type="component" value="Unassembled WGS sequence"/>
</dbReference>
<dbReference type="SUPFAM" id="SSF55257">
    <property type="entry name" value="RBP11-like subunits of RNA polymerase"/>
    <property type="match status" value="1"/>
</dbReference>
<comment type="caution">
    <text evidence="9">The sequence shown here is derived from an EMBL/GenBank/DDBJ whole genome shotgun (WGS) entry which is preliminary data.</text>
</comment>
<feature type="region of interest" description="Disordered" evidence="7">
    <location>
        <begin position="1"/>
        <end position="38"/>
    </location>
</feature>
<evidence type="ECO:0000256" key="4">
    <source>
        <dbReference type="ARBA" id="ARBA00023242"/>
    </source>
</evidence>
<accession>A0ABP1RMQ2</accession>
<dbReference type="Gene3D" id="3.30.1360.10">
    <property type="entry name" value="RNA polymerase, RBP11-like subunit"/>
    <property type="match status" value="1"/>
</dbReference>
<evidence type="ECO:0000259" key="8">
    <source>
        <dbReference type="Pfam" id="PF13656"/>
    </source>
</evidence>
<dbReference type="InterPro" id="IPR008193">
    <property type="entry name" value="RNA_pol_Rpb11_13-16kDa_CS"/>
</dbReference>
<comment type="subcellular location">
    <subcellularLocation>
        <location evidence="1">Nucleus</location>
    </subcellularLocation>
</comment>
<evidence type="ECO:0000256" key="2">
    <source>
        <dbReference type="ARBA" id="ARBA00022478"/>
    </source>
</evidence>
<feature type="domain" description="DNA-directed RNA polymerase RBP11-like dimerisation" evidence="8">
    <location>
        <begin position="60"/>
        <end position="134"/>
    </location>
</feature>
<evidence type="ECO:0000313" key="9">
    <source>
        <dbReference type="EMBL" id="CAL8130867.1"/>
    </source>
</evidence>
<keyword evidence="4" id="KW-0539">Nucleus</keyword>
<keyword evidence="2" id="KW-0240">DNA-directed RNA polymerase</keyword>
<evidence type="ECO:0000256" key="3">
    <source>
        <dbReference type="ARBA" id="ARBA00023163"/>
    </source>
</evidence>
<dbReference type="InterPro" id="IPR022905">
    <property type="entry name" value="Rpo11-like"/>
</dbReference>
<comment type="similarity">
    <text evidence="5">Belongs to the archaeal Rpo11/eukaryotic RPB11/RPC19 RNA polymerase subunit family.</text>
</comment>
<organism evidence="9 10">
    <name type="scientific">Orchesella dallaii</name>
    <dbReference type="NCBI Taxonomy" id="48710"/>
    <lineage>
        <taxon>Eukaryota</taxon>
        <taxon>Metazoa</taxon>
        <taxon>Ecdysozoa</taxon>
        <taxon>Arthropoda</taxon>
        <taxon>Hexapoda</taxon>
        <taxon>Collembola</taxon>
        <taxon>Entomobryomorpha</taxon>
        <taxon>Entomobryoidea</taxon>
        <taxon>Orchesellidae</taxon>
        <taxon>Orchesellinae</taxon>
        <taxon>Orchesella</taxon>
    </lineage>
</organism>
<dbReference type="InterPro" id="IPR009025">
    <property type="entry name" value="RBP11-like_dimer"/>
</dbReference>
<dbReference type="InterPro" id="IPR036603">
    <property type="entry name" value="RBP11-like"/>
</dbReference>
<dbReference type="InterPro" id="IPR033898">
    <property type="entry name" value="RNAP_AC19"/>
</dbReference>
<dbReference type="Pfam" id="PF13656">
    <property type="entry name" value="RNA_pol_L_2"/>
    <property type="match status" value="1"/>
</dbReference>
<keyword evidence="10" id="KW-1185">Reference proteome</keyword>
<reference evidence="9 10" key="1">
    <citation type="submission" date="2024-08" db="EMBL/GenBank/DDBJ databases">
        <authorList>
            <person name="Cucini C."/>
            <person name="Frati F."/>
        </authorList>
    </citation>
    <scope>NUCLEOTIDE SEQUENCE [LARGE SCALE GENOMIC DNA]</scope>
</reference>
<evidence type="ECO:0000313" key="10">
    <source>
        <dbReference type="Proteomes" id="UP001642540"/>
    </source>
</evidence>
<dbReference type="HAMAP" id="MF_00261">
    <property type="entry name" value="RNApol_arch_Rpo11"/>
    <property type="match status" value="1"/>
</dbReference>
<dbReference type="PROSITE" id="PS01154">
    <property type="entry name" value="RNA_POL_L_13KD"/>
    <property type="match status" value="1"/>
</dbReference>
<gene>
    <name evidence="9" type="ORF">ODALV1_LOCUS23923</name>
</gene>
<dbReference type="CDD" id="cd07029">
    <property type="entry name" value="RNAP_I_III_AC19"/>
    <property type="match status" value="1"/>
</dbReference>
<keyword evidence="3" id="KW-0804">Transcription</keyword>
<feature type="compositionally biased region" description="Basic and acidic residues" evidence="7">
    <location>
        <begin position="17"/>
        <end position="26"/>
    </location>
</feature>
<sequence>MSTRRTDGYTPISPQESPEKRKDDKPPSILPPEVDSDEGILTSVSAIDGQSSDGVGTMKTFILKGETHTLGNLLTNQILRYPEVKFCGYSIPHPAEEEMHLRIQTKRGSGFDASVMLKKGLEGVISMCDHLEDEFNQQLTEMGYENCDPDADVTARA</sequence>
<evidence type="ECO:0000256" key="7">
    <source>
        <dbReference type="SAM" id="MobiDB-lite"/>
    </source>
</evidence>
<evidence type="ECO:0000256" key="5">
    <source>
        <dbReference type="ARBA" id="ARBA00025751"/>
    </source>
</evidence>
<name>A0ABP1RMQ2_9HEXA</name>
<dbReference type="PANTHER" id="PTHR13946:SF28">
    <property type="entry name" value="DNA-DIRECTED RNA POLYMERASES I AND III SUBUNIT RPAC2"/>
    <property type="match status" value="1"/>
</dbReference>
<protein>
    <recommendedName>
        <fullName evidence="6">DNA-directed RNA polymerase I subunit D</fullName>
    </recommendedName>
</protein>
<evidence type="ECO:0000256" key="1">
    <source>
        <dbReference type="ARBA" id="ARBA00004123"/>
    </source>
</evidence>
<evidence type="ECO:0000256" key="6">
    <source>
        <dbReference type="ARBA" id="ARBA00031757"/>
    </source>
</evidence>
<dbReference type="EMBL" id="CAXLJM020000085">
    <property type="protein sequence ID" value="CAL8130867.1"/>
    <property type="molecule type" value="Genomic_DNA"/>
</dbReference>
<proteinExistence type="inferred from homology"/>